<dbReference type="EMBL" id="FOBN01000004">
    <property type="protein sequence ID" value="SEM05630.1"/>
    <property type="molecule type" value="Genomic_DNA"/>
</dbReference>
<accession>A0A1H7V975</accession>
<name>A0A1H7V975_9PAST</name>
<gene>
    <name evidence="2" type="ORF">SAMN05444853_10418</name>
</gene>
<organism evidence="2 3">
    <name type="scientific">Phocoenobacter skyensis</name>
    <dbReference type="NCBI Taxonomy" id="97481"/>
    <lineage>
        <taxon>Bacteria</taxon>
        <taxon>Pseudomonadati</taxon>
        <taxon>Pseudomonadota</taxon>
        <taxon>Gammaproteobacteria</taxon>
        <taxon>Pasteurellales</taxon>
        <taxon>Pasteurellaceae</taxon>
        <taxon>Phocoenobacter</taxon>
    </lineage>
</organism>
<dbReference type="PANTHER" id="PTHR36180:SF2">
    <property type="entry name" value="BRO FAMILY PROTEIN"/>
    <property type="match status" value="1"/>
</dbReference>
<dbReference type="InterPro" id="IPR003497">
    <property type="entry name" value="BRO_N_domain"/>
</dbReference>
<dbReference type="Proteomes" id="UP000198883">
    <property type="component" value="Unassembled WGS sequence"/>
</dbReference>
<dbReference type="OrthoDB" id="1042522at2"/>
<dbReference type="GeneID" id="83545328"/>
<dbReference type="AlphaFoldDB" id="A0A1H7V975"/>
<dbReference type="RefSeq" id="WP_090920583.1">
    <property type="nucleotide sequence ID" value="NZ_CP016180.1"/>
</dbReference>
<feature type="domain" description="Bro-N" evidence="1">
    <location>
        <begin position="1"/>
        <end position="105"/>
    </location>
</feature>
<sequence>MSNLTQFNFKSNQVRVETKNNQPLFCLTDVANILEIRNANPSRFNMKEDGIHKMYSVDSLNRKNEITFINEANLYRVIFRSNKKEAVEFQDWVFEEVLPTIRKTGNYSIQQPKSHTQTKPINIPKKLNVGGVIVHPIKINGQAYFTARELACAFGYTKSDAILRKYREYKRLFKEGMVQTAQHYVTNLVGKRTLTLSYAFSIEALRLIEAQMNPKARRNTFRLGLARLERALENPQLNLPIQRPDLPVQISPTVIEKPIGLNPGRWFVNVDDNCNITTLMNLEGKSIVEAELYDQLKGETRMMAKLMQELAERMKIASGECSPSRFDIPLLQPKNL</sequence>
<evidence type="ECO:0000313" key="3">
    <source>
        <dbReference type="Proteomes" id="UP000198883"/>
    </source>
</evidence>
<dbReference type="SMART" id="SM01040">
    <property type="entry name" value="Bro-N"/>
    <property type="match status" value="1"/>
</dbReference>
<dbReference type="STRING" id="97481.SAMN05444853_10418"/>
<dbReference type="PROSITE" id="PS51750">
    <property type="entry name" value="BRO_N"/>
    <property type="match status" value="1"/>
</dbReference>
<evidence type="ECO:0000313" key="2">
    <source>
        <dbReference type="EMBL" id="SEM05630.1"/>
    </source>
</evidence>
<dbReference type="PANTHER" id="PTHR36180">
    <property type="entry name" value="DNA-BINDING PROTEIN-RELATED-RELATED"/>
    <property type="match status" value="1"/>
</dbReference>
<protein>
    <submittedName>
        <fullName evidence="2">BRO family, N-terminal domain</fullName>
    </submittedName>
</protein>
<dbReference type="Pfam" id="PF02498">
    <property type="entry name" value="Bro-N"/>
    <property type="match status" value="1"/>
</dbReference>
<evidence type="ECO:0000259" key="1">
    <source>
        <dbReference type="PROSITE" id="PS51750"/>
    </source>
</evidence>
<reference evidence="3" key="1">
    <citation type="submission" date="2016-10" db="EMBL/GenBank/DDBJ databases">
        <authorList>
            <person name="Varghese N."/>
            <person name="Submissions S."/>
        </authorList>
    </citation>
    <scope>NUCLEOTIDE SEQUENCE [LARGE SCALE GENOMIC DNA]</scope>
    <source>
        <strain evidence="3">DSM 24204</strain>
    </source>
</reference>
<proteinExistence type="predicted"/>